<dbReference type="Proteomes" id="UP001067235">
    <property type="component" value="Unassembled WGS sequence"/>
</dbReference>
<feature type="transmembrane region" description="Helical" evidence="1">
    <location>
        <begin position="391"/>
        <end position="410"/>
    </location>
</feature>
<protein>
    <submittedName>
        <fullName evidence="3">PH domain-containing protein</fullName>
    </submittedName>
</protein>
<sequence>MSDDPSAGSLVSLDNLPSGVPWQRLDSRMIGAALTRMLVMVGPVAFAWVFLGQRDSSVSGTLVALTVVAIAVPCFYILQYVRFRYRITGTELQITSGLFVRRVRRVPLHRIRTVDITAKPILRLFSLAIVTIGTGQQVGAGDSGLQLDAVRKPVAASLRAELLAAAGSHRDTGSVEDSRDVPQSGLDVLSPPAVLRIRWAWMVYAVVGVWSVVAPTAIFGFVYQGMQFLGRSPDTYVGWYFSEYLDRVSWGLWLLTTVGCFVLVGIVGAAAVFVESWWNYTLVHEQRGRFVATRGLFTTRSFTVDQSRLRGVTIAEALTTRVLRGARLLPILTGVSADQQNKESGVLVPTTTRDIPVSLANTLLGETVLSADRLRTGWLHRHPAAALRRILFHYESAVVLGAAGLGAAVWFWHLPIALLAIPVLAAVLMIPAALGNYSGLGHRIEDGYLFSRRGYFLRRFDAVQLRGVSGASVQQSIFQRRLGLATVTATTASGEKAYYVVDVGVGEATELAAALGGRAFLS</sequence>
<evidence type="ECO:0000256" key="1">
    <source>
        <dbReference type="SAM" id="Phobius"/>
    </source>
</evidence>
<feature type="transmembrane region" description="Helical" evidence="1">
    <location>
        <begin position="199"/>
        <end position="223"/>
    </location>
</feature>
<gene>
    <name evidence="3" type="ORF">O4213_13210</name>
</gene>
<evidence type="ECO:0000259" key="2">
    <source>
        <dbReference type="Pfam" id="PF03703"/>
    </source>
</evidence>
<reference evidence="3" key="1">
    <citation type="submission" date="2022-12" db="EMBL/GenBank/DDBJ databases">
        <authorList>
            <person name="Krivoruchko A.V."/>
            <person name="Elkin A."/>
        </authorList>
    </citation>
    <scope>NUCLEOTIDE SEQUENCE</scope>
    <source>
        <strain evidence="3">IEGM 1388</strain>
    </source>
</reference>
<feature type="transmembrane region" description="Helical" evidence="1">
    <location>
        <begin position="57"/>
        <end position="78"/>
    </location>
</feature>
<name>A0ABT4MVB8_GORRU</name>
<dbReference type="RefSeq" id="WP_301571546.1">
    <property type="nucleotide sequence ID" value="NZ_JAPWIE010000003.1"/>
</dbReference>
<evidence type="ECO:0000313" key="3">
    <source>
        <dbReference type="EMBL" id="MCZ4550947.1"/>
    </source>
</evidence>
<feature type="domain" description="YdbS-like PH" evidence="2">
    <location>
        <begin position="441"/>
        <end position="513"/>
    </location>
</feature>
<accession>A0ABT4MVB8</accession>
<feature type="transmembrane region" description="Helical" evidence="1">
    <location>
        <begin position="250"/>
        <end position="274"/>
    </location>
</feature>
<feature type="transmembrane region" description="Helical" evidence="1">
    <location>
        <begin position="33"/>
        <end position="51"/>
    </location>
</feature>
<evidence type="ECO:0000313" key="4">
    <source>
        <dbReference type="Proteomes" id="UP001067235"/>
    </source>
</evidence>
<keyword evidence="1" id="KW-0472">Membrane</keyword>
<keyword evidence="1" id="KW-0812">Transmembrane</keyword>
<feature type="transmembrane region" description="Helical" evidence="1">
    <location>
        <begin position="416"/>
        <end position="434"/>
    </location>
</feature>
<dbReference type="PIRSF" id="PIRSF026631">
    <property type="entry name" value="UCP026631"/>
    <property type="match status" value="1"/>
</dbReference>
<dbReference type="PANTHER" id="PTHR34473">
    <property type="entry name" value="UPF0699 TRANSMEMBRANE PROTEIN YDBS"/>
    <property type="match status" value="1"/>
</dbReference>
<proteinExistence type="predicted"/>
<feature type="domain" description="YdbS-like PH" evidence="2">
    <location>
        <begin position="81"/>
        <end position="161"/>
    </location>
</feature>
<organism evidence="3 4">
    <name type="scientific">Gordonia rubripertincta</name>
    <name type="common">Rhodococcus corallinus</name>
    <dbReference type="NCBI Taxonomy" id="36822"/>
    <lineage>
        <taxon>Bacteria</taxon>
        <taxon>Bacillati</taxon>
        <taxon>Actinomycetota</taxon>
        <taxon>Actinomycetes</taxon>
        <taxon>Mycobacteriales</taxon>
        <taxon>Gordoniaceae</taxon>
        <taxon>Gordonia</taxon>
    </lineage>
</organism>
<dbReference type="InterPro" id="IPR014529">
    <property type="entry name" value="UCP026631"/>
</dbReference>
<dbReference type="PANTHER" id="PTHR34473:SF3">
    <property type="entry name" value="TRANSMEMBRANE PROTEIN-RELATED"/>
    <property type="match status" value="1"/>
</dbReference>
<keyword evidence="1" id="KW-1133">Transmembrane helix</keyword>
<dbReference type="Pfam" id="PF03703">
    <property type="entry name" value="bPH_2"/>
    <property type="match status" value="2"/>
</dbReference>
<dbReference type="InterPro" id="IPR005182">
    <property type="entry name" value="YdbS-like_PH"/>
</dbReference>
<dbReference type="EMBL" id="JAPWIE010000003">
    <property type="protein sequence ID" value="MCZ4550947.1"/>
    <property type="molecule type" value="Genomic_DNA"/>
</dbReference>
<comment type="caution">
    <text evidence="3">The sequence shown here is derived from an EMBL/GenBank/DDBJ whole genome shotgun (WGS) entry which is preliminary data.</text>
</comment>
<keyword evidence="4" id="KW-1185">Reference proteome</keyword>